<proteinExistence type="predicted"/>
<organism evidence="3 4">
    <name type="scientific">Acetobacteroides hydrogenigenes</name>
    <dbReference type="NCBI Taxonomy" id="979970"/>
    <lineage>
        <taxon>Bacteria</taxon>
        <taxon>Pseudomonadati</taxon>
        <taxon>Bacteroidota</taxon>
        <taxon>Bacteroidia</taxon>
        <taxon>Bacteroidales</taxon>
        <taxon>Rikenellaceae</taxon>
        <taxon>Acetobacteroides</taxon>
    </lineage>
</organism>
<feature type="signal peptide" evidence="1">
    <location>
        <begin position="1"/>
        <end position="20"/>
    </location>
</feature>
<comment type="caution">
    <text evidence="3">The sequence shown here is derived from an EMBL/GenBank/DDBJ whole genome shotgun (WGS) entry which is preliminary data.</text>
</comment>
<dbReference type="Gene3D" id="2.60.40.4070">
    <property type="match status" value="1"/>
</dbReference>
<evidence type="ECO:0000256" key="1">
    <source>
        <dbReference type="SAM" id="SignalP"/>
    </source>
</evidence>
<name>A0A4R2EX52_9BACT</name>
<gene>
    <name evidence="3" type="ORF">CLV25_101508</name>
</gene>
<feature type="domain" description="LTD" evidence="2">
    <location>
        <begin position="1527"/>
        <end position="1655"/>
    </location>
</feature>
<evidence type="ECO:0000313" key="3">
    <source>
        <dbReference type="EMBL" id="TCN73286.1"/>
    </source>
</evidence>
<sequence length="1809" mass="196552">MKHCLLLLALFGCFPFCSFGQFSDDFSSESLGSWLQIPSNRWNATVDNGNFVLHHCYDNSSAGRDYITSKVVVSSYENGKLTWRFRVKHGYSPSSSNGWAFILASDTDATGLYNASQSSCLVVGVNFAGSDDLLKIWEQTSSSTGSKSVKVISSSTLNWESSVGTSAYGYVEVVRNANGDWSIGYSKSSFSDITSIGTFSYTNPIHLNNLGVVYWYTATADQKLWVDDVSLSYVETNAVDKDSGFRSNTMLDTIVASTAESRKVTALTFSIVDKGTKDGMPTIVEALEVYVHATPKIAFKPEAWRNAVQLMANGKIISSYVSLIDTLLRVDLVKSDTIADGTSKEYRLMLNLPDTLPDGFSVAFSFNGITPLFTASNSSVIGDLSLQKGRTIRADAVAERFRMEPSHKALLKGQSIAPCFYAIDCFGNVDVEFSQSCELEMVGSQSIKRIKNGSRGVVDFDSIAVTGEMYLFIKLSSENISAFEQKIVLLNDTTSVVSGVVKDTLVATVKNVSPDAGVEIASFYLKDTGGDKLPTAVRSFNFSISSLKVDASKVIAGATLRVGNESRECRIAQLSKDLLQIEVFDGTLSIKDGDSAAVRLGLYLSPEEFVDLGVLSFKIKGVVADSIGTLFASFQPISVNTIKVHVQADTLSFSKVPSAVKANTFFDVTVKACDRFGNTDADYEGFCKLVIAGASVVTHTQKFSSGVAKFVGIKLAKSGEYSIDASAEGLKTLDKLIVADDDSFLKVSNSPFPSVSATSTSNFVDVLKFLVVDTGVSDTLCTRITQLSLHGVDTLGKLLSTRRIESLRICLNGRPVDFSSIFFTGGKVTLKFADSVLVIPNRSEGEVVIKIQLSKVTAMSPFYLSLPADGVLVGFGSSRLSKTYSYSIRSSIINYTVVAEQILLVPHPTLVALETLLRLKCQISNREGDVVTSFAGKVAIEQEGFSEVKTVVSNGTISIESLKATSIGNASIRIVVNDTISEKVSFKVARQVDTLVAHGTAASIIEGWRRMALGGYVHSGGEGRSLLCYSISPSVNARNVQWHFRFRLDNSNFSSENFMRIVLLTDRVPYKDSSYAAVVLSYKKAGGKSFFQLENVVNGRVISCSDTIYTDRIEGRLTEAYIYKDIEGYWMGSVYADGYQCCHFESVKMPFVKVAEYCGIEYQCSSSNVGKMQMESFDFVGSEQYLHIVEGYYSSKGNAVLTVNQPLTSADGISLTATSYKGSSFSISDVQADGGKLYFRMADPKESSYGIKIEQRVNGQTISDTATIRIRSGLEFGDVAISEVMFDPTPSVGLPEVEYLELYNRVADTLLIDGWTVRVNGKVWRCNHAKINPKGYLAISSVSGASALGMYGNAASSSYFDGFPNDGADIAVLNSQGKIIAASYYSSEFLSKEGAEGGVSLEKLDISSTTECRENWAASEDVRGGTPGFANSISGKVVDTEPPIVEKLSVSGVNTVSITFNEPVVVGQGFSIMLDNRRVEATLKHSKESERAICIILSRDLELNVSQLLVIADVADYSGNVFTLPIQVARCEPPVKGDLTINEVLFNPEGDCSDYVELVNISGKPIDLSSVVLCRRNAEGKLDERKRVSETSFILRPQEYVLLCSTPEVIALIYPRSNPTNFKKLRSMPSLPNDAGVVVVADTALNVIDEFAYSERMHFRMLPTFDGVSLERINFNESKWQSASKEVNYGTPGAENSQLLKKDDSKRIIKLAASVISPDGDGVNDYLAMSYHLKSAGTMADVGVFTGSGVLVKKLCQNELLGTEGTVVWDGITDNGTRASRGIYILVSKLVYSDGNSEEVRQVFAVAYR</sequence>
<dbReference type="RefSeq" id="WP_131838055.1">
    <property type="nucleotide sequence ID" value="NZ_SLWB01000001.1"/>
</dbReference>
<dbReference type="Proteomes" id="UP000294830">
    <property type="component" value="Unassembled WGS sequence"/>
</dbReference>
<dbReference type="InterPro" id="IPR036415">
    <property type="entry name" value="Lamin_tail_dom_sf"/>
</dbReference>
<dbReference type="PROSITE" id="PS51841">
    <property type="entry name" value="LTD"/>
    <property type="match status" value="1"/>
</dbReference>
<keyword evidence="4" id="KW-1185">Reference proteome</keyword>
<dbReference type="OrthoDB" id="9758406at2"/>
<accession>A0A4R2EX52</accession>
<reference evidence="3 4" key="1">
    <citation type="submission" date="2019-03" db="EMBL/GenBank/DDBJ databases">
        <title>Genomic Encyclopedia of Archaeal and Bacterial Type Strains, Phase II (KMG-II): from individual species to whole genera.</title>
        <authorList>
            <person name="Goeker M."/>
        </authorList>
    </citation>
    <scope>NUCLEOTIDE SEQUENCE [LARGE SCALE GENOMIC DNA]</scope>
    <source>
        <strain evidence="3 4">RL-C</strain>
    </source>
</reference>
<protein>
    <submittedName>
        <fullName evidence="3">Lamin tail-like protein</fullName>
    </submittedName>
</protein>
<evidence type="ECO:0000259" key="2">
    <source>
        <dbReference type="PROSITE" id="PS51841"/>
    </source>
</evidence>
<feature type="chain" id="PRO_5020273378" evidence="1">
    <location>
        <begin position="21"/>
        <end position="1809"/>
    </location>
</feature>
<dbReference type="SUPFAM" id="SSF74853">
    <property type="entry name" value="Lamin A/C globular tail domain"/>
    <property type="match status" value="1"/>
</dbReference>
<dbReference type="InterPro" id="IPR001322">
    <property type="entry name" value="Lamin_tail_dom"/>
</dbReference>
<dbReference type="EMBL" id="SLWB01000001">
    <property type="protein sequence ID" value="TCN73286.1"/>
    <property type="molecule type" value="Genomic_DNA"/>
</dbReference>
<keyword evidence="1" id="KW-0732">Signal</keyword>
<evidence type="ECO:0000313" key="4">
    <source>
        <dbReference type="Proteomes" id="UP000294830"/>
    </source>
</evidence>